<gene>
    <name evidence="1" type="ORF">ABEG18_16500</name>
</gene>
<dbReference type="InterPro" id="IPR007375">
    <property type="entry name" value="SoxG"/>
</dbReference>
<dbReference type="AlphaFoldDB" id="A0AAU7JAZ0"/>
<dbReference type="Gene3D" id="3.30.1360.120">
    <property type="entry name" value="Probable tRNA modification gtpase trme, domain 1"/>
    <property type="match status" value="1"/>
</dbReference>
<accession>A0AAU7JAZ0</accession>
<proteinExistence type="predicted"/>
<dbReference type="EMBL" id="CP157484">
    <property type="protein sequence ID" value="XBO37324.1"/>
    <property type="molecule type" value="Genomic_DNA"/>
</dbReference>
<dbReference type="InterPro" id="IPR027266">
    <property type="entry name" value="TrmE/GcvT-like"/>
</dbReference>
<dbReference type="Pfam" id="PF04268">
    <property type="entry name" value="SoxG"/>
    <property type="match status" value="1"/>
</dbReference>
<dbReference type="SUPFAM" id="SSF103025">
    <property type="entry name" value="Folate-binding domain"/>
    <property type="match status" value="1"/>
</dbReference>
<dbReference type="Gene3D" id="3.30.70.1520">
    <property type="entry name" value="Heterotetrameric sarcosine oxidase"/>
    <property type="match status" value="1"/>
</dbReference>
<dbReference type="RefSeq" id="WP_406854145.1">
    <property type="nucleotide sequence ID" value="NZ_CP157484.1"/>
</dbReference>
<evidence type="ECO:0000313" key="1">
    <source>
        <dbReference type="EMBL" id="XBO37324.1"/>
    </source>
</evidence>
<organism evidence="1">
    <name type="scientific">Alsobacter sp. KACC 23698</name>
    <dbReference type="NCBI Taxonomy" id="3149229"/>
    <lineage>
        <taxon>Bacteria</taxon>
        <taxon>Pseudomonadati</taxon>
        <taxon>Pseudomonadota</taxon>
        <taxon>Alphaproteobacteria</taxon>
        <taxon>Hyphomicrobiales</taxon>
        <taxon>Alsobacteraceae</taxon>
        <taxon>Alsobacter</taxon>
    </lineage>
</organism>
<name>A0AAU7JAZ0_9HYPH</name>
<reference evidence="1" key="1">
    <citation type="submission" date="2024-05" db="EMBL/GenBank/DDBJ databases">
        <authorList>
            <person name="Kim S."/>
            <person name="Heo J."/>
            <person name="Choi H."/>
            <person name="Choi Y."/>
            <person name="Kwon S.-W."/>
            <person name="Kim Y."/>
        </authorList>
    </citation>
    <scope>NUCLEOTIDE SEQUENCE</scope>
    <source>
        <strain evidence="1">KACC 23698</strain>
    </source>
</reference>
<protein>
    <submittedName>
        <fullName evidence="1">Sarcosine oxidase subunit gamma family protein</fullName>
    </submittedName>
</protein>
<sequence>MADASATPARRVSPLGGFPADMGAFGGVLLSDGGPAARFILRGEDAAAAAGPILGLNAPPPPLRAVTGAGWAALWLGPDEWLLIGPAEDAAAIGRTLSERLAGVPHSLVEVSHRQTGLIVEGPGADLALNAAVPLDLSPGAFPVGMCARTIFEKAEIVLWRTDPERFHVEVWRSFAPYVYGLLDAVRRENAVS</sequence>